<evidence type="ECO:0000256" key="2">
    <source>
        <dbReference type="SAM" id="Phobius"/>
    </source>
</evidence>
<proteinExistence type="predicted"/>
<name>A0AAN6WN14_9PEZI</name>
<dbReference type="AlphaFoldDB" id="A0AAN6WN14"/>
<accession>A0AAN6WN14</accession>
<feature type="compositionally biased region" description="Basic and acidic residues" evidence="1">
    <location>
        <begin position="1"/>
        <end position="23"/>
    </location>
</feature>
<comment type="caution">
    <text evidence="4">The sequence shown here is derived from an EMBL/GenBank/DDBJ whole genome shotgun (WGS) entry which is preliminary data.</text>
</comment>
<reference evidence="4" key="2">
    <citation type="submission" date="2023-05" db="EMBL/GenBank/DDBJ databases">
        <authorList>
            <consortium name="Lawrence Berkeley National Laboratory"/>
            <person name="Steindorff A."/>
            <person name="Hensen N."/>
            <person name="Bonometti L."/>
            <person name="Westerberg I."/>
            <person name="Brannstrom I.O."/>
            <person name="Guillou S."/>
            <person name="Cros-Aarteil S."/>
            <person name="Calhoun S."/>
            <person name="Haridas S."/>
            <person name="Kuo A."/>
            <person name="Mondo S."/>
            <person name="Pangilinan J."/>
            <person name="Riley R."/>
            <person name="Labutti K."/>
            <person name="Andreopoulos B."/>
            <person name="Lipzen A."/>
            <person name="Chen C."/>
            <person name="Yanf M."/>
            <person name="Daum C."/>
            <person name="Ng V."/>
            <person name="Clum A."/>
            <person name="Ohm R."/>
            <person name="Martin F."/>
            <person name="Silar P."/>
            <person name="Natvig D."/>
            <person name="Lalanne C."/>
            <person name="Gautier V."/>
            <person name="Ament-Velasquez S.L."/>
            <person name="Kruys A."/>
            <person name="Hutchinson M.I."/>
            <person name="Powell A.J."/>
            <person name="Barry K."/>
            <person name="Miller A.N."/>
            <person name="Grigoriev I.V."/>
            <person name="Debuchy R."/>
            <person name="Gladieux P."/>
            <person name="Thoren M.H."/>
            <person name="Johannesson H."/>
        </authorList>
    </citation>
    <scope>NUCLEOTIDE SEQUENCE</scope>
    <source>
        <strain evidence="4">PSN309</strain>
    </source>
</reference>
<feature type="compositionally biased region" description="Polar residues" evidence="1">
    <location>
        <begin position="611"/>
        <end position="621"/>
    </location>
</feature>
<evidence type="ECO:0000259" key="3">
    <source>
        <dbReference type="Pfam" id="PF26616"/>
    </source>
</evidence>
<feature type="region of interest" description="Disordered" evidence="1">
    <location>
        <begin position="605"/>
        <end position="688"/>
    </location>
</feature>
<feature type="compositionally biased region" description="Basic and acidic residues" evidence="1">
    <location>
        <begin position="656"/>
        <end position="666"/>
    </location>
</feature>
<dbReference type="InterPro" id="IPR058257">
    <property type="entry name" value="CorA-like_dom"/>
</dbReference>
<sequence>MSKMLHAEDAHPGADANPHKLESDQIQQHALEEALQKSDKYPYNLEQLQDRPKLVAGITRHFHRTKRNALISVDGLSGFRKTFYLNTQVRTSWFDCEIGREIEEEEIRSMRVLEEKLGVKGSIFTPTADPFCRFIILKSSLPASPQLKITEEMLLKILTYHHVSPYYLGLLSHITYDPGSGATGIPFSSIRCMQLCSWSSSTSPTSAILGRSGFQYQLIFELKTVFNPKDTEYDGSTTETTSDADEPEHWPLSQYALYHQFDISTGKCLWIMTAANNEAVAQFKDVYDIKSALGLSQQSTPFPAERPITDCFKSTLSVLTWLGDWSLSEYDSYITTIDERLQELDQTTKKSTFRIEDITLKTISIYMETLDKLIIALKSNLRIFQSLLRFYGETLVKDKKLETHPFMLPGSESRASAEEHIDKFKLNMKSISETIEEMIGQANALKEMGTRRENTTHRVLQNRDTATMKELAVQTTIIATLSLFLLPVSVISAIFSTDIVRFQGMTGYLGNWSAPAAVWWASATVIATSLVGLIGESWRRKSKTPPPNPKTVMYRTSAAHTIFFDRFLHVIWAKFRLRFHNTVDKSRYWIRWYKTKVHHKIVVKLKKSEKQNSPGTDQADQNGGDEAKSSSHPVSAGAEHRISTITENQAVEEEIIEKKVEHREEINEVTQAVAEGESSGTKSFENGSLMEEGAVVRVVEAGSSRPK</sequence>
<feature type="transmembrane region" description="Helical" evidence="2">
    <location>
        <begin position="471"/>
        <end position="496"/>
    </location>
</feature>
<reference evidence="4" key="1">
    <citation type="journal article" date="2023" name="Mol. Phylogenet. Evol.">
        <title>Genome-scale phylogeny and comparative genomics of the fungal order Sordariales.</title>
        <authorList>
            <person name="Hensen N."/>
            <person name="Bonometti L."/>
            <person name="Westerberg I."/>
            <person name="Brannstrom I.O."/>
            <person name="Guillou S."/>
            <person name="Cros-Aarteil S."/>
            <person name="Calhoun S."/>
            <person name="Haridas S."/>
            <person name="Kuo A."/>
            <person name="Mondo S."/>
            <person name="Pangilinan J."/>
            <person name="Riley R."/>
            <person name="LaButti K."/>
            <person name="Andreopoulos B."/>
            <person name="Lipzen A."/>
            <person name="Chen C."/>
            <person name="Yan M."/>
            <person name="Daum C."/>
            <person name="Ng V."/>
            <person name="Clum A."/>
            <person name="Steindorff A."/>
            <person name="Ohm R.A."/>
            <person name="Martin F."/>
            <person name="Silar P."/>
            <person name="Natvig D.O."/>
            <person name="Lalanne C."/>
            <person name="Gautier V."/>
            <person name="Ament-Velasquez S.L."/>
            <person name="Kruys A."/>
            <person name="Hutchinson M.I."/>
            <person name="Powell A.J."/>
            <person name="Barry K."/>
            <person name="Miller A.N."/>
            <person name="Grigoriev I.V."/>
            <person name="Debuchy R."/>
            <person name="Gladieux P."/>
            <person name="Hiltunen Thoren M."/>
            <person name="Johannesson H."/>
        </authorList>
    </citation>
    <scope>NUCLEOTIDE SEQUENCE</scope>
    <source>
        <strain evidence="4">PSN309</strain>
    </source>
</reference>
<keyword evidence="2" id="KW-0472">Membrane</keyword>
<evidence type="ECO:0000313" key="4">
    <source>
        <dbReference type="EMBL" id="KAK4183152.1"/>
    </source>
</evidence>
<evidence type="ECO:0000256" key="1">
    <source>
        <dbReference type="SAM" id="MobiDB-lite"/>
    </source>
</evidence>
<keyword evidence="2" id="KW-1133">Transmembrane helix</keyword>
<gene>
    <name evidence="4" type="ORF">QBC35DRAFT_508587</name>
</gene>
<protein>
    <recommendedName>
        <fullName evidence="3">CorA-like transporter domain-containing protein</fullName>
    </recommendedName>
</protein>
<feature type="transmembrane region" description="Helical" evidence="2">
    <location>
        <begin position="516"/>
        <end position="535"/>
    </location>
</feature>
<dbReference type="Pfam" id="PF26616">
    <property type="entry name" value="CorA-like"/>
    <property type="match status" value="1"/>
</dbReference>
<feature type="region of interest" description="Disordered" evidence="1">
    <location>
        <begin position="1"/>
        <end position="25"/>
    </location>
</feature>
<feature type="domain" description="CorA-like transporter" evidence="3">
    <location>
        <begin position="82"/>
        <end position="347"/>
    </location>
</feature>
<dbReference type="EMBL" id="MU864572">
    <property type="protein sequence ID" value="KAK4183152.1"/>
    <property type="molecule type" value="Genomic_DNA"/>
</dbReference>
<keyword evidence="5" id="KW-1185">Reference proteome</keyword>
<organism evidence="4 5">
    <name type="scientific">Podospora australis</name>
    <dbReference type="NCBI Taxonomy" id="1536484"/>
    <lineage>
        <taxon>Eukaryota</taxon>
        <taxon>Fungi</taxon>
        <taxon>Dikarya</taxon>
        <taxon>Ascomycota</taxon>
        <taxon>Pezizomycotina</taxon>
        <taxon>Sordariomycetes</taxon>
        <taxon>Sordariomycetidae</taxon>
        <taxon>Sordariales</taxon>
        <taxon>Podosporaceae</taxon>
        <taxon>Podospora</taxon>
    </lineage>
</organism>
<dbReference type="Proteomes" id="UP001302126">
    <property type="component" value="Unassembled WGS sequence"/>
</dbReference>
<evidence type="ECO:0000313" key="5">
    <source>
        <dbReference type="Proteomes" id="UP001302126"/>
    </source>
</evidence>
<keyword evidence="2" id="KW-0812">Transmembrane</keyword>